<reference evidence="4" key="1">
    <citation type="submission" date="2016-06" db="UniProtKB">
        <authorList>
            <consortium name="WormBaseParasite"/>
        </authorList>
    </citation>
    <scope>IDENTIFICATION</scope>
</reference>
<organism evidence="4">
    <name type="scientific">Echinostoma caproni</name>
    <dbReference type="NCBI Taxonomy" id="27848"/>
    <lineage>
        <taxon>Eukaryota</taxon>
        <taxon>Metazoa</taxon>
        <taxon>Spiralia</taxon>
        <taxon>Lophotrochozoa</taxon>
        <taxon>Platyhelminthes</taxon>
        <taxon>Trematoda</taxon>
        <taxon>Digenea</taxon>
        <taxon>Plagiorchiida</taxon>
        <taxon>Echinostomata</taxon>
        <taxon>Echinostomatoidea</taxon>
        <taxon>Echinostomatidae</taxon>
        <taxon>Echinostoma</taxon>
    </lineage>
</organism>
<dbReference type="AlphaFoldDB" id="A0A183AS77"/>
<sequence>LEKLQRDNRELEVRRVDQENKATTFEHRYLKAQREVTLAQETVDKLQTDLTIKMTQLKRFEEKAKTLHSRLESTEEELLHARQQAGNHSRQYLVVTETSTDEEAQEDGSGTDANLDRSVGSPSAEHMTKEALTTDPDDDGSSPVNGSTDQDDKTVKVSRAKTSKLSRYRISGENTVLEDRMRELMDEVEELQHELSRARDRESMNEEHIARLSSTFDQVFTATTHEALQIPSKLPCIPYPSLDNTDFDNEEDRGVISLIYNRGSRSDPDNYHPGNLPPILSKVMEAIVADLLME</sequence>
<accession>A0A183AS77</accession>
<evidence type="ECO:0000259" key="3">
    <source>
        <dbReference type="Pfam" id="PF25526"/>
    </source>
</evidence>
<keyword evidence="1" id="KW-0175">Coiled coil</keyword>
<feature type="region of interest" description="Disordered" evidence="2">
    <location>
        <begin position="71"/>
        <end position="159"/>
    </location>
</feature>
<protein>
    <submittedName>
        <fullName evidence="4">RH2 domain-containing protein</fullName>
    </submittedName>
</protein>
<evidence type="ECO:0000313" key="4">
    <source>
        <dbReference type="WBParaSite" id="ECPE_0000984301-mRNA-1"/>
    </source>
</evidence>
<evidence type="ECO:0000256" key="1">
    <source>
        <dbReference type="SAM" id="Coils"/>
    </source>
</evidence>
<feature type="domain" description="Liprin-alpha CC2" evidence="3">
    <location>
        <begin position="174"/>
        <end position="229"/>
    </location>
</feature>
<dbReference type="Pfam" id="PF25526">
    <property type="entry name" value="LIP-1"/>
    <property type="match status" value="2"/>
</dbReference>
<name>A0A183AS77_9TREM</name>
<feature type="coiled-coil region" evidence="1">
    <location>
        <begin position="174"/>
        <end position="201"/>
    </location>
</feature>
<dbReference type="WBParaSite" id="ECPE_0000984301-mRNA-1">
    <property type="protein sequence ID" value="ECPE_0000984301-mRNA-1"/>
    <property type="gene ID" value="ECPE_0000984301"/>
</dbReference>
<feature type="domain" description="Liprin-alpha CC2" evidence="3">
    <location>
        <begin position="2"/>
        <end position="85"/>
    </location>
</feature>
<proteinExistence type="predicted"/>
<evidence type="ECO:0000256" key="2">
    <source>
        <dbReference type="SAM" id="MobiDB-lite"/>
    </source>
</evidence>
<dbReference type="InterPro" id="IPR057892">
    <property type="entry name" value="LIP-1_CC2"/>
</dbReference>
<feature type="compositionally biased region" description="Basic and acidic residues" evidence="2">
    <location>
        <begin position="71"/>
        <end position="80"/>
    </location>
</feature>